<dbReference type="Proteomes" id="UP000061227">
    <property type="component" value="Unassembled WGS sequence"/>
</dbReference>
<sequence>MKISGSKKQRFYIASAFKNKNLVNSISNGLINQGYIQTYDWTNNTKASSLQELRNIAKLEFEGVQEADFLIFIFPGGKGANIEFGIASGLKKESIF</sequence>
<dbReference type="RefSeq" id="WP_242975645.1">
    <property type="nucleotide sequence ID" value="NZ_DF968068.1"/>
</dbReference>
<name>A0A3F3GZI3_9LACO</name>
<dbReference type="AlphaFoldDB" id="A0A3F3GZI3"/>
<keyword evidence="2" id="KW-1185">Reference proteome</keyword>
<dbReference type="Gene3D" id="3.40.50.450">
    <property type="match status" value="1"/>
</dbReference>
<proteinExistence type="predicted"/>
<reference evidence="1 2" key="1">
    <citation type="journal article" date="2015" name="BMC Genomics">
        <title>Comparative genomics of Fructobacillus spp. and Leuconostoc spp. reveals niche-specific evolution of Fructobacillus spp.</title>
        <authorList>
            <person name="Endo A."/>
            <person name="Tanizawa Y."/>
            <person name="Tanaka N."/>
            <person name="Maeno S."/>
            <person name="Kumar H."/>
            <person name="Shiwa Y."/>
            <person name="Okada S."/>
            <person name="Yoshikawa H."/>
            <person name="Dicks L."/>
            <person name="Nakagawa J."/>
            <person name="Arita M."/>
        </authorList>
    </citation>
    <scope>NUCLEOTIDE SEQUENCE [LARGE SCALE GENOMIC DNA]</scope>
    <source>
        <strain evidence="1 2">DSM 15468</strain>
    </source>
</reference>
<gene>
    <name evidence="1" type="ORF">FPFC_061000</name>
</gene>
<evidence type="ECO:0000313" key="1">
    <source>
        <dbReference type="EMBL" id="GAP03377.1"/>
    </source>
</evidence>
<evidence type="ECO:0000313" key="2">
    <source>
        <dbReference type="Proteomes" id="UP000061227"/>
    </source>
</evidence>
<organism evidence="1 2">
    <name type="scientific">Fructobacillus pseudoficulneus</name>
    <dbReference type="NCBI Taxonomy" id="220714"/>
    <lineage>
        <taxon>Bacteria</taxon>
        <taxon>Bacillati</taxon>
        <taxon>Bacillota</taxon>
        <taxon>Bacilli</taxon>
        <taxon>Lactobacillales</taxon>
        <taxon>Lactobacillaceae</taxon>
        <taxon>Fructobacillus</taxon>
    </lineage>
</organism>
<accession>A0A3F3GZI3</accession>
<protein>
    <submittedName>
        <fullName evidence="1">Group-specific protein</fullName>
    </submittedName>
</protein>
<dbReference type="EMBL" id="DF968068">
    <property type="protein sequence ID" value="GAP03377.1"/>
    <property type="molecule type" value="Genomic_DNA"/>
</dbReference>